<dbReference type="GO" id="GO:0015074">
    <property type="term" value="P:DNA integration"/>
    <property type="evidence" value="ECO:0007669"/>
    <property type="project" value="UniProtKB-KW"/>
</dbReference>
<dbReference type="InterPro" id="IPR004107">
    <property type="entry name" value="Integrase_SAM-like_N"/>
</dbReference>
<keyword evidence="7" id="KW-1185">Reference proteome</keyword>
<keyword evidence="3" id="KW-0238">DNA-binding</keyword>
<gene>
    <name evidence="6" type="primary">xerD_1</name>
    <name evidence="6" type="ORF">AUP74_01939</name>
</gene>
<dbReference type="GO" id="GO:0003677">
    <property type="term" value="F:DNA binding"/>
    <property type="evidence" value="ECO:0007669"/>
    <property type="project" value="UniProtKB-KW"/>
</dbReference>
<dbReference type="InterPro" id="IPR010998">
    <property type="entry name" value="Integrase_recombinase_N"/>
</dbReference>
<evidence type="ECO:0000259" key="5">
    <source>
        <dbReference type="PROSITE" id="PS51898"/>
    </source>
</evidence>
<protein>
    <submittedName>
        <fullName evidence="6">Tyrosine recombinase XerD</fullName>
    </submittedName>
</protein>
<keyword evidence="4" id="KW-0233">DNA recombination</keyword>
<comment type="similarity">
    <text evidence="1">Belongs to the 'phage' integrase family.</text>
</comment>
<sequence>MDDIRQRLPTKPVRFLDKLRQHMRGSGLAYTTERTYIHWIRRFILFHGKRHPDEMGIREVEHFLTHLAEDRDCSVGTQRIVLNAMVYLYGRFLEKPLDGLAFTEAKRPRRLPVVYSRDEIAAILSQLNGVGRLRVQLLYGSGLRSAELLSLRVKDIDFASSNIFVRSGKGNKDRTTMLPQGVVPDLKRQIERVALLHAQDIAEGYGEVYLPDALARKYPSASRETAWQFLFPASRVGPCPRTGVVRRHHLHPTALAKQIRRAVRAAGIHKPARAHAFRHSFATHLLEAGYDLRTIQELLGHADISTTEIYTHVVNRGEKGVQSPIDRLAASPNLIREQSQLYGGLGAIAN</sequence>
<dbReference type="InterPro" id="IPR013762">
    <property type="entry name" value="Integrase-like_cat_sf"/>
</dbReference>
<name>A0A1C9W881_9GAMM</name>
<evidence type="ECO:0000256" key="2">
    <source>
        <dbReference type="ARBA" id="ARBA00022908"/>
    </source>
</evidence>
<dbReference type="PANTHER" id="PTHR30349:SF64">
    <property type="entry name" value="PROPHAGE INTEGRASE INTD-RELATED"/>
    <property type="match status" value="1"/>
</dbReference>
<dbReference type="Gene3D" id="1.10.150.130">
    <property type="match status" value="1"/>
</dbReference>
<dbReference type="Pfam" id="PF00589">
    <property type="entry name" value="Phage_integrase"/>
    <property type="match status" value="1"/>
</dbReference>
<accession>A0A1C9W881</accession>
<dbReference type="InterPro" id="IPR050090">
    <property type="entry name" value="Tyrosine_recombinase_XerCD"/>
</dbReference>
<feature type="domain" description="Tyr recombinase" evidence="5">
    <location>
        <begin position="110"/>
        <end position="323"/>
    </location>
</feature>
<dbReference type="OrthoDB" id="9801717at2"/>
<dbReference type="PANTHER" id="PTHR30349">
    <property type="entry name" value="PHAGE INTEGRASE-RELATED"/>
    <property type="match status" value="1"/>
</dbReference>
<dbReference type="InterPro" id="IPR011010">
    <property type="entry name" value="DNA_brk_join_enz"/>
</dbReference>
<organism evidence="6 7">
    <name type="scientific">Microbulbifer aggregans</name>
    <dbReference type="NCBI Taxonomy" id="1769779"/>
    <lineage>
        <taxon>Bacteria</taxon>
        <taxon>Pseudomonadati</taxon>
        <taxon>Pseudomonadota</taxon>
        <taxon>Gammaproteobacteria</taxon>
        <taxon>Cellvibrionales</taxon>
        <taxon>Microbulbiferaceae</taxon>
        <taxon>Microbulbifer</taxon>
    </lineage>
</organism>
<dbReference type="PATRIC" id="fig|1769779.3.peg.1945"/>
<evidence type="ECO:0000256" key="4">
    <source>
        <dbReference type="ARBA" id="ARBA00023172"/>
    </source>
</evidence>
<dbReference type="NCBIfam" id="TIGR02249">
    <property type="entry name" value="integrase_gron"/>
    <property type="match status" value="1"/>
</dbReference>
<dbReference type="KEGG" id="micc:AUP74_01939"/>
<evidence type="ECO:0000256" key="3">
    <source>
        <dbReference type="ARBA" id="ARBA00023125"/>
    </source>
</evidence>
<dbReference type="Gene3D" id="1.10.443.10">
    <property type="entry name" value="Intergrase catalytic core"/>
    <property type="match status" value="1"/>
</dbReference>
<dbReference type="EMBL" id="CP014143">
    <property type="protein sequence ID" value="AOS97369.1"/>
    <property type="molecule type" value="Genomic_DNA"/>
</dbReference>
<dbReference type="RefSeq" id="WP_069947388.1">
    <property type="nucleotide sequence ID" value="NZ_CP014143.1"/>
</dbReference>
<evidence type="ECO:0000313" key="6">
    <source>
        <dbReference type="EMBL" id="AOS97369.1"/>
    </source>
</evidence>
<reference evidence="7" key="1">
    <citation type="submission" date="2016-01" db="EMBL/GenBank/DDBJ databases">
        <title>Complete genome sequence of Microbulbifer sp. CCB-MM1, a halophile isolated from Matang Mangrove Forest, Perak.</title>
        <authorList>
            <person name="Moh T.H."/>
            <person name="Dinesh B."/>
            <person name="Lau N.-S."/>
            <person name="Go F."/>
            <person name="Alexander Chong S.-C."/>
        </authorList>
    </citation>
    <scope>NUCLEOTIDE SEQUENCE [LARGE SCALE GENOMIC DNA]</scope>
    <source>
        <strain evidence="7">CCB-MM1</strain>
    </source>
</reference>
<dbReference type="Pfam" id="PF13495">
    <property type="entry name" value="Phage_int_SAM_4"/>
    <property type="match status" value="1"/>
</dbReference>
<dbReference type="STRING" id="1769779.AUP74_01939"/>
<evidence type="ECO:0000256" key="1">
    <source>
        <dbReference type="ARBA" id="ARBA00008857"/>
    </source>
</evidence>
<evidence type="ECO:0000313" key="7">
    <source>
        <dbReference type="Proteomes" id="UP000095672"/>
    </source>
</evidence>
<dbReference type="SUPFAM" id="SSF56349">
    <property type="entry name" value="DNA breaking-rejoining enzymes"/>
    <property type="match status" value="1"/>
</dbReference>
<dbReference type="GO" id="GO:0006310">
    <property type="term" value="P:DNA recombination"/>
    <property type="evidence" value="ECO:0007669"/>
    <property type="project" value="UniProtKB-KW"/>
</dbReference>
<keyword evidence="2" id="KW-0229">DNA integration</keyword>
<dbReference type="PROSITE" id="PS51898">
    <property type="entry name" value="TYR_RECOMBINASE"/>
    <property type="match status" value="1"/>
</dbReference>
<dbReference type="AlphaFoldDB" id="A0A1C9W881"/>
<proteinExistence type="inferred from homology"/>
<dbReference type="Proteomes" id="UP000095672">
    <property type="component" value="Chromosome"/>
</dbReference>
<dbReference type="InterPro" id="IPR011946">
    <property type="entry name" value="Integrase_integron-type"/>
</dbReference>
<dbReference type="InterPro" id="IPR002104">
    <property type="entry name" value="Integrase_catalytic"/>
</dbReference>